<dbReference type="EMBL" id="HACG01006791">
    <property type="protein sequence ID" value="CEK53656.1"/>
    <property type="molecule type" value="Transcribed_RNA"/>
</dbReference>
<sequence length="54" mass="6181">MPKPYDHLRVVVISQNEDARLLKSMVPKLPAFMKKWVLKRSPNRPRPGLKGSGL</sequence>
<accession>A0A0B6YCT7</accession>
<organism evidence="1">
    <name type="scientific">Arion vulgaris</name>
    <dbReference type="NCBI Taxonomy" id="1028688"/>
    <lineage>
        <taxon>Eukaryota</taxon>
        <taxon>Metazoa</taxon>
        <taxon>Spiralia</taxon>
        <taxon>Lophotrochozoa</taxon>
        <taxon>Mollusca</taxon>
        <taxon>Gastropoda</taxon>
        <taxon>Heterobranchia</taxon>
        <taxon>Euthyneura</taxon>
        <taxon>Panpulmonata</taxon>
        <taxon>Eupulmonata</taxon>
        <taxon>Stylommatophora</taxon>
        <taxon>Helicina</taxon>
        <taxon>Arionoidea</taxon>
        <taxon>Arionidae</taxon>
        <taxon>Arion</taxon>
    </lineage>
</organism>
<evidence type="ECO:0000313" key="1">
    <source>
        <dbReference type="EMBL" id="CEK53656.1"/>
    </source>
</evidence>
<name>A0A0B6YCT7_9EUPU</name>
<gene>
    <name evidence="1" type="primary">ORF20941</name>
</gene>
<proteinExistence type="predicted"/>
<dbReference type="AlphaFoldDB" id="A0A0B6YCT7"/>
<protein>
    <submittedName>
        <fullName evidence="1">Uncharacterized protein</fullName>
    </submittedName>
</protein>
<reference evidence="1" key="1">
    <citation type="submission" date="2014-12" db="EMBL/GenBank/DDBJ databases">
        <title>Insight into the proteome of Arion vulgaris.</title>
        <authorList>
            <person name="Aradska J."/>
            <person name="Bulat T."/>
            <person name="Smidak R."/>
            <person name="Sarate P."/>
            <person name="Gangsoo J."/>
            <person name="Sialana F."/>
            <person name="Bilban M."/>
            <person name="Lubec G."/>
        </authorList>
    </citation>
    <scope>NUCLEOTIDE SEQUENCE</scope>
    <source>
        <tissue evidence="1">Skin</tissue>
    </source>
</reference>